<feature type="compositionally biased region" description="Basic and acidic residues" evidence="1">
    <location>
        <begin position="43"/>
        <end position="59"/>
    </location>
</feature>
<feature type="region of interest" description="Disordered" evidence="1">
    <location>
        <begin position="283"/>
        <end position="306"/>
    </location>
</feature>
<feature type="compositionally biased region" description="Basic and acidic residues" evidence="1">
    <location>
        <begin position="99"/>
        <end position="112"/>
    </location>
</feature>
<feature type="compositionally biased region" description="Polar residues" evidence="1">
    <location>
        <begin position="146"/>
        <end position="161"/>
    </location>
</feature>
<reference evidence="2 3" key="1">
    <citation type="submission" date="2020-01" db="EMBL/GenBank/DDBJ databases">
        <authorList>
            <consortium name="DOE Joint Genome Institute"/>
            <person name="Haridas S."/>
            <person name="Albert R."/>
            <person name="Binder M."/>
            <person name="Bloem J."/>
            <person name="Labutti K."/>
            <person name="Salamov A."/>
            <person name="Andreopoulos B."/>
            <person name="Baker S.E."/>
            <person name="Barry K."/>
            <person name="Bills G."/>
            <person name="Bluhm B.H."/>
            <person name="Cannon C."/>
            <person name="Castanera R."/>
            <person name="Culley D.E."/>
            <person name="Daum C."/>
            <person name="Ezra D."/>
            <person name="Gonzalez J.B."/>
            <person name="Henrissat B."/>
            <person name="Kuo A."/>
            <person name="Liang C."/>
            <person name="Lipzen A."/>
            <person name="Lutzoni F."/>
            <person name="Magnuson J."/>
            <person name="Mondo S."/>
            <person name="Nolan M."/>
            <person name="Ohm R."/>
            <person name="Pangilinan J."/>
            <person name="Park H.-J.H."/>
            <person name="Ramirez L."/>
            <person name="Alfaro M."/>
            <person name="Sun H."/>
            <person name="Tritt A."/>
            <person name="Yoshinaga Y."/>
            <person name="Zwiers L.-H.L."/>
            <person name="Turgeon B.G."/>
            <person name="Goodwin S.B."/>
            <person name="Spatafora J.W."/>
            <person name="Crous P.W."/>
            <person name="Grigoriev I.V."/>
        </authorList>
    </citation>
    <scope>NUCLEOTIDE SEQUENCE [LARGE SCALE GENOMIC DNA]</scope>
    <source>
        <strain evidence="2 3">CBS 611.86</strain>
    </source>
</reference>
<name>A0A7C8M8R5_9PLEO</name>
<dbReference type="EMBL" id="JAADJZ010000013">
    <property type="protein sequence ID" value="KAF2870495.1"/>
    <property type="molecule type" value="Genomic_DNA"/>
</dbReference>
<evidence type="ECO:0000313" key="2">
    <source>
        <dbReference type="EMBL" id="KAF2870495.1"/>
    </source>
</evidence>
<feature type="compositionally biased region" description="Polar residues" evidence="1">
    <location>
        <begin position="27"/>
        <end position="39"/>
    </location>
</feature>
<dbReference type="Proteomes" id="UP000481861">
    <property type="component" value="Unassembled WGS sequence"/>
</dbReference>
<dbReference type="AlphaFoldDB" id="A0A7C8M8R5"/>
<sequence>MPMQAPAACEMLRFGDAEAVYGDQVTADEQSGRASTATTAELPRAEEPSEERTGQRELDLAVPPYFDSANGLLGRETVPLPKQRQGLAPRSPSPSPSVVKEETRSQGSEKRLSAAQPGPVADTSPWSSLMGDAPSLIDGSERPPSVDQQAPGSDDTCTPSSLGVERSPAREKTGVDALCDADTATNTDRVLPLPPAPNNRPSHPATLAATPPVPIPIHVLTKTPHHHQRQRRPPDSALGYSAPPTSTAPEVKLSRRQRVARFFRFWKLWVFPRPTVFALGGRELGRNQGQGREGAARKGARGAGKT</sequence>
<feature type="region of interest" description="Disordered" evidence="1">
    <location>
        <begin position="23"/>
        <end position="252"/>
    </location>
</feature>
<gene>
    <name evidence="2" type="ORF">BDV95DRAFT_619523</name>
</gene>
<keyword evidence="3" id="KW-1185">Reference proteome</keyword>
<proteinExistence type="predicted"/>
<organism evidence="2 3">
    <name type="scientific">Massariosphaeria phaeospora</name>
    <dbReference type="NCBI Taxonomy" id="100035"/>
    <lineage>
        <taxon>Eukaryota</taxon>
        <taxon>Fungi</taxon>
        <taxon>Dikarya</taxon>
        <taxon>Ascomycota</taxon>
        <taxon>Pezizomycotina</taxon>
        <taxon>Dothideomycetes</taxon>
        <taxon>Pleosporomycetidae</taxon>
        <taxon>Pleosporales</taxon>
        <taxon>Pleosporales incertae sedis</taxon>
        <taxon>Massariosphaeria</taxon>
    </lineage>
</organism>
<evidence type="ECO:0000256" key="1">
    <source>
        <dbReference type="SAM" id="MobiDB-lite"/>
    </source>
</evidence>
<protein>
    <submittedName>
        <fullName evidence="2">Uncharacterized protein</fullName>
    </submittedName>
</protein>
<accession>A0A7C8M8R5</accession>
<comment type="caution">
    <text evidence="2">The sequence shown here is derived from an EMBL/GenBank/DDBJ whole genome shotgun (WGS) entry which is preliminary data.</text>
</comment>
<evidence type="ECO:0000313" key="3">
    <source>
        <dbReference type="Proteomes" id="UP000481861"/>
    </source>
</evidence>